<evidence type="ECO:0000256" key="1">
    <source>
        <dbReference type="ARBA" id="ARBA00007613"/>
    </source>
</evidence>
<keyword evidence="2" id="KW-1134">Transmembrane beta strand</keyword>
<accession>A0ABU6J5K5</accession>
<keyword evidence="4" id="KW-1185">Reference proteome</keyword>
<dbReference type="Proteomes" id="UP001352263">
    <property type="component" value="Unassembled WGS sequence"/>
</dbReference>
<keyword evidence="2" id="KW-0564">Palmitate</keyword>
<dbReference type="InterPro" id="IPR003423">
    <property type="entry name" value="OMP_efflux"/>
</dbReference>
<dbReference type="EMBL" id="JAWIIV010000003">
    <property type="protein sequence ID" value="MEC4718713.1"/>
    <property type="molecule type" value="Genomic_DNA"/>
</dbReference>
<dbReference type="SUPFAM" id="SSF56954">
    <property type="entry name" value="Outer membrane efflux proteins (OEP)"/>
    <property type="match status" value="1"/>
</dbReference>
<feature type="chain" id="PRO_5044991552" evidence="2">
    <location>
        <begin position="24"/>
        <end position="471"/>
    </location>
</feature>
<keyword evidence="2" id="KW-0449">Lipoprotein</keyword>
<comment type="similarity">
    <text evidence="1 2">Belongs to the outer membrane factor (OMF) (TC 1.B.17) family.</text>
</comment>
<dbReference type="Gene3D" id="2.20.200.10">
    <property type="entry name" value="Outer membrane efflux proteins (OEP)"/>
    <property type="match status" value="1"/>
</dbReference>
<organism evidence="3 4">
    <name type="scientific">Noviherbaspirillum album</name>
    <dbReference type="NCBI Taxonomy" id="3080276"/>
    <lineage>
        <taxon>Bacteria</taxon>
        <taxon>Pseudomonadati</taxon>
        <taxon>Pseudomonadota</taxon>
        <taxon>Betaproteobacteria</taxon>
        <taxon>Burkholderiales</taxon>
        <taxon>Oxalobacteraceae</taxon>
        <taxon>Noviherbaspirillum</taxon>
    </lineage>
</organism>
<keyword evidence="2" id="KW-0812">Transmembrane</keyword>
<comment type="caution">
    <text evidence="3">The sequence shown here is derived from an EMBL/GenBank/DDBJ whole genome shotgun (WGS) entry which is preliminary data.</text>
</comment>
<keyword evidence="2" id="KW-0732">Signal</keyword>
<dbReference type="PANTHER" id="PTHR30203:SF29">
    <property type="entry name" value="PROTEIN CYAE"/>
    <property type="match status" value="1"/>
</dbReference>
<evidence type="ECO:0000313" key="3">
    <source>
        <dbReference type="EMBL" id="MEC4718713.1"/>
    </source>
</evidence>
<dbReference type="Gene3D" id="1.20.1600.10">
    <property type="entry name" value="Outer membrane efflux proteins (OEP)"/>
    <property type="match status" value="1"/>
</dbReference>
<keyword evidence="2" id="KW-0472">Membrane</keyword>
<name>A0ABU6J5K5_9BURK</name>
<dbReference type="InterPro" id="IPR010131">
    <property type="entry name" value="MdtP/NodT-like"/>
</dbReference>
<proteinExistence type="inferred from homology"/>
<evidence type="ECO:0000313" key="4">
    <source>
        <dbReference type="Proteomes" id="UP001352263"/>
    </source>
</evidence>
<dbReference type="Pfam" id="PF02321">
    <property type="entry name" value="OEP"/>
    <property type="match status" value="2"/>
</dbReference>
<protein>
    <submittedName>
        <fullName evidence="3">Efflux transporter outer membrane subunit</fullName>
    </submittedName>
</protein>
<sequence length="471" mass="49583">MKIHRIIVPASLTVMLAACAVQAPPARVDAMSPSGWNAALPHGGTLAGLADWWKQTEDPLLPQLLEAAQRASPTISAASSRIGQARAARVAAGAALLPTVDGALSATRARSQPPTPTGAALQAGLQTAWEIDVFGANAATRNAAEARLEGAQAAWHEARVSVAAETANLYYQLRTCELMLAITRSDAQSRAETARLTQLAMDAGFQSPANAALARASAAEGSNRATQQQAQCEIDVKALTALTALPESDLRQRLAAPSRLPDTLALAIDRLPAAVLAQRPDVFDAEREVAAASAEAGAALAQRFPRLSLSGSVSAIRFRTGGVETDLSTWSVGPLTLALPLFDGGRRTANIEAAQARYDDAVVRYRVRVRQAVREVEEALVRLQSTASRSDDARTAAEGFRTSFNATEARYKGGLASLVELEESRRTRLAAELALAALQQERIAAWISLYRAAGGGWSAESAQAATARTGP</sequence>
<reference evidence="3 4" key="1">
    <citation type="submission" date="2023-10" db="EMBL/GenBank/DDBJ databases">
        <title>Noviherbaspirillum sp. CPCC 100848 genome assembly.</title>
        <authorList>
            <person name="Li X.Y."/>
            <person name="Fang X.M."/>
        </authorList>
    </citation>
    <scope>NUCLEOTIDE SEQUENCE [LARGE SCALE GENOMIC DNA]</scope>
    <source>
        <strain evidence="3 4">CPCC 100848</strain>
    </source>
</reference>
<comment type="subcellular location">
    <subcellularLocation>
        <location evidence="2">Cell membrane</location>
        <topology evidence="2">Lipid-anchor</topology>
    </subcellularLocation>
</comment>
<feature type="signal peptide" evidence="2">
    <location>
        <begin position="1"/>
        <end position="23"/>
    </location>
</feature>
<evidence type="ECO:0000256" key="2">
    <source>
        <dbReference type="RuleBase" id="RU362097"/>
    </source>
</evidence>
<dbReference type="PROSITE" id="PS51257">
    <property type="entry name" value="PROKAR_LIPOPROTEIN"/>
    <property type="match status" value="1"/>
</dbReference>
<gene>
    <name evidence="3" type="ORF">RY831_06115</name>
</gene>
<dbReference type="PANTHER" id="PTHR30203">
    <property type="entry name" value="OUTER MEMBRANE CATION EFFLUX PROTEIN"/>
    <property type="match status" value="1"/>
</dbReference>
<dbReference type="RefSeq" id="WP_326505435.1">
    <property type="nucleotide sequence ID" value="NZ_JAWIIV010000003.1"/>
</dbReference>
<dbReference type="NCBIfam" id="TIGR01845">
    <property type="entry name" value="outer_NodT"/>
    <property type="match status" value="1"/>
</dbReference>